<evidence type="ECO:0000256" key="1">
    <source>
        <dbReference type="ARBA" id="ARBA00004567"/>
    </source>
</evidence>
<evidence type="ECO:0000313" key="9">
    <source>
        <dbReference type="Proteomes" id="UP000789390"/>
    </source>
</evidence>
<dbReference type="AlphaFoldDB" id="A0A8J2RPF7"/>
<dbReference type="EMBL" id="CAKKLH010000157">
    <property type="protein sequence ID" value="CAH0104840.1"/>
    <property type="molecule type" value="Genomic_DNA"/>
</dbReference>
<accession>A0A8J2RPF7</accession>
<comment type="caution">
    <text evidence="8">The sequence shown here is derived from an EMBL/GenBank/DDBJ whole genome shotgun (WGS) entry which is preliminary data.</text>
</comment>
<evidence type="ECO:0000256" key="5">
    <source>
        <dbReference type="ARBA" id="ARBA00023010"/>
    </source>
</evidence>
<evidence type="ECO:0000256" key="6">
    <source>
        <dbReference type="ARBA" id="ARBA00023132"/>
    </source>
</evidence>
<keyword evidence="9" id="KW-1185">Reference proteome</keyword>
<evidence type="ECO:0008006" key="10">
    <source>
        <dbReference type="Google" id="ProtNLM"/>
    </source>
</evidence>
<dbReference type="GO" id="GO:0017056">
    <property type="term" value="F:structural constituent of nuclear pore"/>
    <property type="evidence" value="ECO:0007669"/>
    <property type="project" value="InterPro"/>
</dbReference>
<dbReference type="GO" id="GO:0005643">
    <property type="term" value="C:nuclear pore"/>
    <property type="evidence" value="ECO:0007669"/>
    <property type="project" value="UniProtKB-SubCell"/>
</dbReference>
<evidence type="ECO:0000256" key="4">
    <source>
        <dbReference type="ARBA" id="ARBA00022927"/>
    </source>
</evidence>
<evidence type="ECO:0000256" key="2">
    <source>
        <dbReference type="ARBA" id="ARBA00022448"/>
    </source>
</evidence>
<dbReference type="Proteomes" id="UP000789390">
    <property type="component" value="Unassembled WGS sequence"/>
</dbReference>
<organism evidence="8 9">
    <name type="scientific">Daphnia galeata</name>
    <dbReference type="NCBI Taxonomy" id="27404"/>
    <lineage>
        <taxon>Eukaryota</taxon>
        <taxon>Metazoa</taxon>
        <taxon>Ecdysozoa</taxon>
        <taxon>Arthropoda</taxon>
        <taxon>Crustacea</taxon>
        <taxon>Branchiopoda</taxon>
        <taxon>Diplostraca</taxon>
        <taxon>Cladocera</taxon>
        <taxon>Anomopoda</taxon>
        <taxon>Daphniidae</taxon>
        <taxon>Daphnia</taxon>
    </lineage>
</organism>
<dbReference type="InterPro" id="IPR019321">
    <property type="entry name" value="Nucleoporin_Nup88"/>
</dbReference>
<evidence type="ECO:0000256" key="7">
    <source>
        <dbReference type="ARBA" id="ARBA00023242"/>
    </source>
</evidence>
<keyword evidence="3" id="KW-0509">mRNA transport</keyword>
<name>A0A8J2RPF7_9CRUS</name>
<dbReference type="PANTHER" id="PTHR13257">
    <property type="entry name" value="NUCLEOPORIN NUP84-RELATED"/>
    <property type="match status" value="1"/>
</dbReference>
<dbReference type="GO" id="GO:0006606">
    <property type="term" value="P:protein import into nucleus"/>
    <property type="evidence" value="ECO:0007669"/>
    <property type="project" value="TreeGrafter"/>
</dbReference>
<comment type="subcellular location">
    <subcellularLocation>
        <location evidence="1">Nucleus</location>
        <location evidence="1">Nuclear pore complex</location>
    </subcellularLocation>
</comment>
<dbReference type="InterPro" id="IPR037700">
    <property type="entry name" value="NUP88/NUP82"/>
</dbReference>
<keyword evidence="5" id="KW-0811">Translocation</keyword>
<dbReference type="Pfam" id="PF10168">
    <property type="entry name" value="Nup88"/>
    <property type="match status" value="1"/>
</dbReference>
<sequence length="736" mass="81402">MATLSHKYLAGLNNSQFSQIIKEQKNKQTGQVKKVRSLLTTIEHYLFAWDKVDCCLLVKNLLDADSWAEDKKDSGAKPSKDRYLKITLTDAPVFQVENIQSNLDGSLIVLSGPQGVAYVELPSNLPSLEAKQQGPSVKSARSSYVDQKFLLCNSRIRIQEVKFHPGSPTNSHLVILTSDNCIRIYDAFNSSRPEKTIPVGPKMSQHSLHSSMTSGTTFSSCLDEAVSFDFGTPFEDARMTVDPQKRDGVPIFLFPVYVLLTNGDVYTFSCSVQSNSSRAPKISVIGPILMQPAALDNYGGDACSLLCLPVSPPVLVIANRTGNIHHAILLPRATTDDCDDSDHDPNIADDLESLLSKASLAATDVKADSVLHVTETLELDGDILDDSEGFSTEDYLTENESALQLRRDPACSSRYFVVHDYGVHGVVVPLVDTLSELASKHDSDVDQDETKRVMLAETVVEFILCSRMKSSVAAPPQGIVVYPLPPTLIVMLDSADIQVISLSRLLKPAVKAAPTTSTAKVEKESFDAIIRRQLQRTHSQPKLSLPPGTELPLAEVVKLFSRSVQTLREEYIMKQDAVRETLEKKSRLLELHLLQQFDELSLIQQSKGELTSVAHQLAEKYEDSMETQKSLTQRVEKVLYEIQRRSPFMTDAEKQMGQQLRLLETKLHALAQSMESLKRREQLCGVKASQQQDPTATQGHLSEEQMASVNEALALQSEDIGGLLRSLQQVKKKLAA</sequence>
<keyword evidence="4" id="KW-0653">Protein transport</keyword>
<dbReference type="GO" id="GO:0000055">
    <property type="term" value="P:ribosomal large subunit export from nucleus"/>
    <property type="evidence" value="ECO:0007669"/>
    <property type="project" value="InterPro"/>
</dbReference>
<dbReference type="GO" id="GO:0000056">
    <property type="term" value="P:ribosomal small subunit export from nucleus"/>
    <property type="evidence" value="ECO:0007669"/>
    <property type="project" value="InterPro"/>
</dbReference>
<keyword evidence="2" id="KW-0813">Transport</keyword>
<dbReference type="OrthoDB" id="341482at2759"/>
<evidence type="ECO:0000313" key="8">
    <source>
        <dbReference type="EMBL" id="CAH0104840.1"/>
    </source>
</evidence>
<dbReference type="GO" id="GO:0006406">
    <property type="term" value="P:mRNA export from nucleus"/>
    <property type="evidence" value="ECO:0007669"/>
    <property type="project" value="TreeGrafter"/>
</dbReference>
<protein>
    <recommendedName>
        <fullName evidence="10">Nuclear pore complex protein Nup88</fullName>
    </recommendedName>
</protein>
<proteinExistence type="predicted"/>
<gene>
    <name evidence="8" type="ORF">DGAL_LOCUS7769</name>
</gene>
<dbReference type="PANTHER" id="PTHR13257:SF0">
    <property type="entry name" value="NUCLEAR PORE COMPLEX PROTEIN NUP88"/>
    <property type="match status" value="1"/>
</dbReference>
<reference evidence="8" key="1">
    <citation type="submission" date="2021-11" db="EMBL/GenBank/DDBJ databases">
        <authorList>
            <person name="Schell T."/>
        </authorList>
    </citation>
    <scope>NUCLEOTIDE SEQUENCE</scope>
    <source>
        <strain evidence="8">M5</strain>
    </source>
</reference>
<evidence type="ECO:0000256" key="3">
    <source>
        <dbReference type="ARBA" id="ARBA00022816"/>
    </source>
</evidence>
<keyword evidence="6" id="KW-0906">Nuclear pore complex</keyword>
<keyword evidence="7" id="KW-0539">Nucleus</keyword>